<dbReference type="AlphaFoldDB" id="A0AAX6FVQ5"/>
<evidence type="ECO:0000313" key="2">
    <source>
        <dbReference type="Proteomes" id="UP001140949"/>
    </source>
</evidence>
<evidence type="ECO:0000313" key="1">
    <source>
        <dbReference type="EMBL" id="KAJ6820061.1"/>
    </source>
</evidence>
<name>A0AAX6FVQ5_IRIPA</name>
<accession>A0AAX6FVQ5</accession>
<proteinExistence type="predicted"/>
<dbReference type="EMBL" id="JANAVB010025799">
    <property type="protein sequence ID" value="KAJ6820061.1"/>
    <property type="molecule type" value="Genomic_DNA"/>
</dbReference>
<sequence>MELQVGHIPYQHVLVVENDWGVLKPGELKLPSCYLVSSPEIKRTSGEYLVHNGVCTFAYSGLQEMPYLHPYRMLSTLVMVFSLCWVL</sequence>
<keyword evidence="2" id="KW-1185">Reference proteome</keyword>
<comment type="caution">
    <text evidence="1">The sequence shown here is derived from an EMBL/GenBank/DDBJ whole genome shotgun (WGS) entry which is preliminary data.</text>
</comment>
<reference evidence="1" key="2">
    <citation type="submission" date="2023-04" db="EMBL/GenBank/DDBJ databases">
        <authorList>
            <person name="Bruccoleri R.E."/>
            <person name="Oakeley E.J."/>
            <person name="Faust A.-M."/>
            <person name="Dessus-Babus S."/>
            <person name="Altorfer M."/>
            <person name="Burckhardt D."/>
            <person name="Oertli M."/>
            <person name="Naumann U."/>
            <person name="Petersen F."/>
            <person name="Wong J."/>
        </authorList>
    </citation>
    <scope>NUCLEOTIDE SEQUENCE</scope>
    <source>
        <strain evidence="1">GSM-AAB239-AS_SAM_17_03QT</strain>
        <tissue evidence="1">Leaf</tissue>
    </source>
</reference>
<dbReference type="Proteomes" id="UP001140949">
    <property type="component" value="Unassembled WGS sequence"/>
</dbReference>
<gene>
    <name evidence="1" type="ORF">M6B38_399825</name>
</gene>
<reference evidence="1" key="1">
    <citation type="journal article" date="2023" name="GigaByte">
        <title>Genome assembly of the bearded iris, Iris pallida Lam.</title>
        <authorList>
            <person name="Bruccoleri R.E."/>
            <person name="Oakeley E.J."/>
            <person name="Faust A.M.E."/>
            <person name="Altorfer M."/>
            <person name="Dessus-Babus S."/>
            <person name="Burckhardt D."/>
            <person name="Oertli M."/>
            <person name="Naumann U."/>
            <person name="Petersen F."/>
            <person name="Wong J."/>
        </authorList>
    </citation>
    <scope>NUCLEOTIDE SEQUENCE</scope>
    <source>
        <strain evidence="1">GSM-AAB239-AS_SAM_17_03QT</strain>
    </source>
</reference>
<organism evidence="1 2">
    <name type="scientific">Iris pallida</name>
    <name type="common">Sweet iris</name>
    <dbReference type="NCBI Taxonomy" id="29817"/>
    <lineage>
        <taxon>Eukaryota</taxon>
        <taxon>Viridiplantae</taxon>
        <taxon>Streptophyta</taxon>
        <taxon>Embryophyta</taxon>
        <taxon>Tracheophyta</taxon>
        <taxon>Spermatophyta</taxon>
        <taxon>Magnoliopsida</taxon>
        <taxon>Liliopsida</taxon>
        <taxon>Asparagales</taxon>
        <taxon>Iridaceae</taxon>
        <taxon>Iridoideae</taxon>
        <taxon>Irideae</taxon>
        <taxon>Iris</taxon>
    </lineage>
</organism>
<protein>
    <submittedName>
        <fullName evidence="1">Ramosa 1 enhancer locus 2</fullName>
    </submittedName>
</protein>